<organism evidence="1 2">
    <name type="scientific">Maribacter algarum</name>
    <name type="common">ex Zhang et al. 2020</name>
    <dbReference type="NCBI Taxonomy" id="2578118"/>
    <lineage>
        <taxon>Bacteria</taxon>
        <taxon>Pseudomonadati</taxon>
        <taxon>Bacteroidota</taxon>
        <taxon>Flavobacteriia</taxon>
        <taxon>Flavobacteriales</taxon>
        <taxon>Flavobacteriaceae</taxon>
        <taxon>Maribacter</taxon>
    </lineage>
</organism>
<accession>A0A5S3PSE6</accession>
<name>A0A5S3PSE6_9FLAO</name>
<evidence type="ECO:0000313" key="1">
    <source>
        <dbReference type="EMBL" id="TMM57901.1"/>
    </source>
</evidence>
<dbReference type="PANTHER" id="PTHR40257:SF1">
    <property type="entry name" value="DUF1330 DOMAIN-CONTAINING PROTEIN"/>
    <property type="match status" value="1"/>
</dbReference>
<dbReference type="OrthoDB" id="8909581at2"/>
<gene>
    <name evidence="1" type="ORF">FEE95_00260</name>
</gene>
<comment type="caution">
    <text evidence="1">The sequence shown here is derived from an EMBL/GenBank/DDBJ whole genome shotgun (WGS) entry which is preliminary data.</text>
</comment>
<reference evidence="1 2" key="1">
    <citation type="submission" date="2019-05" db="EMBL/GenBank/DDBJ databases">
        <authorList>
            <person name="Zhang J.-Y."/>
            <person name="Feg X."/>
            <person name="Du Z.-J."/>
        </authorList>
    </citation>
    <scope>NUCLEOTIDE SEQUENCE [LARGE SCALE GENOMIC DNA]</scope>
    <source>
        <strain evidence="1 2">RZ26</strain>
    </source>
</reference>
<keyword evidence="2" id="KW-1185">Reference proteome</keyword>
<sequence length="125" mass="14138">MKTYVGINSEQLKAFTQLPKDTPVMMLNLLKFKAHVPETGLTGAETYKNYMIAGTPFFERTNAEVLYFGKPQTMLIGPEDETLWDKIIMVKYNTIADFLGMVQAEGYPLDLRAQALEDSRLIHCG</sequence>
<proteinExistence type="predicted"/>
<dbReference type="AlphaFoldDB" id="A0A5S3PSE6"/>
<protein>
    <submittedName>
        <fullName evidence="1">DUF1330 domain-containing protein</fullName>
    </submittedName>
</protein>
<dbReference type="SUPFAM" id="SSF54909">
    <property type="entry name" value="Dimeric alpha+beta barrel"/>
    <property type="match status" value="1"/>
</dbReference>
<dbReference type="Gene3D" id="3.30.70.100">
    <property type="match status" value="1"/>
</dbReference>
<evidence type="ECO:0000313" key="2">
    <source>
        <dbReference type="Proteomes" id="UP000310314"/>
    </source>
</evidence>
<dbReference type="EMBL" id="VATY01000001">
    <property type="protein sequence ID" value="TMM57901.1"/>
    <property type="molecule type" value="Genomic_DNA"/>
</dbReference>
<dbReference type="Proteomes" id="UP000310314">
    <property type="component" value="Unassembled WGS sequence"/>
</dbReference>
<dbReference type="RefSeq" id="WP_138655833.1">
    <property type="nucleotide sequence ID" value="NZ_VATY01000001.1"/>
</dbReference>
<dbReference type="InterPro" id="IPR011008">
    <property type="entry name" value="Dimeric_a/b-barrel"/>
</dbReference>
<dbReference type="PANTHER" id="PTHR40257">
    <property type="match status" value="1"/>
</dbReference>